<dbReference type="Proteomes" id="UP000320773">
    <property type="component" value="Unassembled WGS sequence"/>
</dbReference>
<sequence>MNRLQQKMAYCANKFHNNSIFLLKISLALVYIWFGCLKIVGNSPAEQLVSNTVYWWQPETFIPILGLCEMFIGLGLLISKILPYIVILLLLHMIVTFFPIIILKETCFSKGYYFPTLVGQYIIKNIVLIAGALTVFCHYTPSAQQANE</sequence>
<keyword evidence="1" id="KW-0812">Transmembrane</keyword>
<dbReference type="EMBL" id="VFPJ01000001">
    <property type="protein sequence ID" value="TQM40963.1"/>
    <property type="molecule type" value="Genomic_DNA"/>
</dbReference>
<comment type="caution">
    <text evidence="2">The sequence shown here is derived from an EMBL/GenBank/DDBJ whole genome shotgun (WGS) entry which is preliminary data.</text>
</comment>
<reference evidence="2 3" key="1">
    <citation type="submission" date="2019-06" db="EMBL/GenBank/DDBJ databases">
        <title>Genomic Encyclopedia of Archaeal and Bacterial Type Strains, Phase II (KMG-II): from individual species to whole genera.</title>
        <authorList>
            <person name="Goeker M."/>
        </authorList>
    </citation>
    <scope>NUCLEOTIDE SEQUENCE [LARGE SCALE GENOMIC DNA]</scope>
    <source>
        <strain evidence="2 3">DSM 24789</strain>
    </source>
</reference>
<feature type="transmembrane region" description="Helical" evidence="1">
    <location>
        <begin position="60"/>
        <end position="78"/>
    </location>
</feature>
<feature type="transmembrane region" description="Helical" evidence="1">
    <location>
        <begin position="122"/>
        <end position="140"/>
    </location>
</feature>
<keyword evidence="1" id="KW-1133">Transmembrane helix</keyword>
<dbReference type="RefSeq" id="WP_089081471.1">
    <property type="nucleotide sequence ID" value="NZ_VFPJ01000001.1"/>
</dbReference>
<proteinExistence type="predicted"/>
<evidence type="ECO:0000313" key="2">
    <source>
        <dbReference type="EMBL" id="TQM40963.1"/>
    </source>
</evidence>
<name>A0A543G4D5_9FLAO</name>
<keyword evidence="1" id="KW-0472">Membrane</keyword>
<organism evidence="2 3">
    <name type="scientific">Flavobacterium branchiophilum</name>
    <dbReference type="NCBI Taxonomy" id="55197"/>
    <lineage>
        <taxon>Bacteria</taxon>
        <taxon>Pseudomonadati</taxon>
        <taxon>Bacteroidota</taxon>
        <taxon>Flavobacteriia</taxon>
        <taxon>Flavobacteriales</taxon>
        <taxon>Flavobacteriaceae</taxon>
        <taxon>Flavobacterium</taxon>
    </lineage>
</organism>
<dbReference type="AlphaFoldDB" id="A0A543G4D5"/>
<feature type="transmembrane region" description="Helical" evidence="1">
    <location>
        <begin position="85"/>
        <end position="102"/>
    </location>
</feature>
<gene>
    <name evidence="2" type="ORF">BC670_1890</name>
</gene>
<accession>A0A543G4D5</accession>
<evidence type="ECO:0000256" key="1">
    <source>
        <dbReference type="SAM" id="Phobius"/>
    </source>
</evidence>
<protein>
    <submittedName>
        <fullName evidence="2">Putative membrane protein YkgB</fullName>
    </submittedName>
</protein>
<evidence type="ECO:0000313" key="3">
    <source>
        <dbReference type="Proteomes" id="UP000320773"/>
    </source>
</evidence>
<feature type="transmembrane region" description="Helical" evidence="1">
    <location>
        <begin position="21"/>
        <end position="40"/>
    </location>
</feature>